<evidence type="ECO:0000313" key="1">
    <source>
        <dbReference type="EMBL" id="MBB5379270.1"/>
    </source>
</evidence>
<name>A0A7W8KJE1_9DEIO</name>
<dbReference type="AlphaFoldDB" id="A0A7W8KJE1"/>
<reference evidence="1 2" key="1">
    <citation type="submission" date="2020-08" db="EMBL/GenBank/DDBJ databases">
        <title>Genomic Encyclopedia of Type Strains, Phase IV (KMG-IV): sequencing the most valuable type-strain genomes for metagenomic binning, comparative biology and taxonomic classification.</title>
        <authorList>
            <person name="Goeker M."/>
        </authorList>
    </citation>
    <scope>NUCLEOTIDE SEQUENCE [LARGE SCALE GENOMIC DNA]</scope>
    <source>
        <strain evidence="1 2">DSM 27521</strain>
    </source>
</reference>
<sequence>MGHNLVQPAVLQRFPAREGQAPAPKLCELGNELHCPAKWQGKGMVGRGKR</sequence>
<proteinExistence type="predicted"/>
<evidence type="ECO:0000313" key="2">
    <source>
        <dbReference type="Proteomes" id="UP000539473"/>
    </source>
</evidence>
<gene>
    <name evidence="1" type="ORF">HNQ07_004785</name>
</gene>
<comment type="caution">
    <text evidence="1">The sequence shown here is derived from an EMBL/GenBank/DDBJ whole genome shotgun (WGS) entry which is preliminary data.</text>
</comment>
<accession>A0A7W8KJE1</accession>
<dbReference type="EMBL" id="JACHFK010000026">
    <property type="protein sequence ID" value="MBB5379270.1"/>
    <property type="molecule type" value="Genomic_DNA"/>
</dbReference>
<organism evidence="1 2">
    <name type="scientific">Deinococcus metalli</name>
    <dbReference type="NCBI Taxonomy" id="1141878"/>
    <lineage>
        <taxon>Bacteria</taxon>
        <taxon>Thermotogati</taxon>
        <taxon>Deinococcota</taxon>
        <taxon>Deinococci</taxon>
        <taxon>Deinococcales</taxon>
        <taxon>Deinococcaceae</taxon>
        <taxon>Deinococcus</taxon>
    </lineage>
</organism>
<dbReference type="Proteomes" id="UP000539473">
    <property type="component" value="Unassembled WGS sequence"/>
</dbReference>
<protein>
    <submittedName>
        <fullName evidence="1">Uncharacterized protein</fullName>
    </submittedName>
</protein>